<evidence type="ECO:0000313" key="1">
    <source>
        <dbReference type="EMBL" id="MBW83631.1"/>
    </source>
</evidence>
<protein>
    <submittedName>
        <fullName evidence="1">Uncharacterized protein</fullName>
    </submittedName>
</protein>
<name>A0A2P2IQX4_RHIMU</name>
<organism evidence="1">
    <name type="scientific">Rhizophora mucronata</name>
    <name type="common">Asiatic mangrove</name>
    <dbReference type="NCBI Taxonomy" id="61149"/>
    <lineage>
        <taxon>Eukaryota</taxon>
        <taxon>Viridiplantae</taxon>
        <taxon>Streptophyta</taxon>
        <taxon>Embryophyta</taxon>
        <taxon>Tracheophyta</taxon>
        <taxon>Spermatophyta</taxon>
        <taxon>Magnoliopsida</taxon>
        <taxon>eudicotyledons</taxon>
        <taxon>Gunneridae</taxon>
        <taxon>Pentapetalae</taxon>
        <taxon>rosids</taxon>
        <taxon>fabids</taxon>
        <taxon>Malpighiales</taxon>
        <taxon>Rhizophoraceae</taxon>
        <taxon>Rhizophora</taxon>
    </lineage>
</organism>
<reference evidence="1" key="1">
    <citation type="submission" date="2018-02" db="EMBL/GenBank/DDBJ databases">
        <title>Rhizophora mucronata_Transcriptome.</title>
        <authorList>
            <person name="Meera S.P."/>
            <person name="Sreeshan A."/>
            <person name="Augustine A."/>
        </authorList>
    </citation>
    <scope>NUCLEOTIDE SEQUENCE</scope>
    <source>
        <tissue evidence="1">Leaf</tissue>
    </source>
</reference>
<dbReference type="EMBL" id="GGEC01003148">
    <property type="protein sequence ID" value="MBW83631.1"/>
    <property type="molecule type" value="Transcribed_RNA"/>
</dbReference>
<sequence>MIFRPNFHITFKKTIDKSTKKS</sequence>
<dbReference type="AlphaFoldDB" id="A0A2P2IQX4"/>
<accession>A0A2P2IQX4</accession>
<proteinExistence type="predicted"/>